<comment type="caution">
    <text evidence="2">The sequence shown here is derived from an EMBL/GenBank/DDBJ whole genome shotgun (WGS) entry which is preliminary data.</text>
</comment>
<gene>
    <name evidence="2" type="ORF">ETB97_006044</name>
</gene>
<name>A0A8H5ZVT4_PETAA</name>
<dbReference type="AlphaFoldDB" id="A0A8H5ZVT4"/>
<feature type="region of interest" description="Disordered" evidence="1">
    <location>
        <begin position="82"/>
        <end position="116"/>
    </location>
</feature>
<accession>A0A8H5ZVT4</accession>
<protein>
    <submittedName>
        <fullName evidence="2">Uncharacterized protein</fullName>
    </submittedName>
</protein>
<evidence type="ECO:0000256" key="1">
    <source>
        <dbReference type="SAM" id="MobiDB-lite"/>
    </source>
</evidence>
<dbReference type="EMBL" id="SPNV01000268">
    <property type="protein sequence ID" value="KAF5857246.1"/>
    <property type="molecule type" value="Genomic_DNA"/>
</dbReference>
<feature type="compositionally biased region" description="Polar residues" evidence="1">
    <location>
        <begin position="96"/>
        <end position="116"/>
    </location>
</feature>
<evidence type="ECO:0000313" key="2">
    <source>
        <dbReference type="EMBL" id="KAF5857246.1"/>
    </source>
</evidence>
<reference evidence="2 3" key="1">
    <citation type="submission" date="2019-04" db="EMBL/GenBank/DDBJ databases">
        <title>Aspergillus burnettii sp. nov., novel species from soil in southeast Queensland.</title>
        <authorList>
            <person name="Gilchrist C.L.M."/>
            <person name="Pitt J.I."/>
            <person name="Lange L."/>
            <person name="Lacey H.J."/>
            <person name="Vuong D."/>
            <person name="Midgley D.J."/>
            <person name="Greenfield P."/>
            <person name="Bradbury M."/>
            <person name="Lacey E."/>
            <person name="Busk P.K."/>
            <person name="Pilgaard B."/>
            <person name="Chooi Y.H."/>
            <person name="Piggott A.M."/>
        </authorList>
    </citation>
    <scope>NUCLEOTIDE SEQUENCE [LARGE SCALE GENOMIC DNA]</scope>
    <source>
        <strain evidence="2 3">FRR 5400</strain>
    </source>
</reference>
<organism evidence="2 3">
    <name type="scientific">Petromyces alliaceus</name>
    <name type="common">Aspergillus alliaceus</name>
    <dbReference type="NCBI Taxonomy" id="209559"/>
    <lineage>
        <taxon>Eukaryota</taxon>
        <taxon>Fungi</taxon>
        <taxon>Dikarya</taxon>
        <taxon>Ascomycota</taxon>
        <taxon>Pezizomycotina</taxon>
        <taxon>Eurotiomycetes</taxon>
        <taxon>Eurotiomycetidae</taxon>
        <taxon>Eurotiales</taxon>
        <taxon>Aspergillaceae</taxon>
        <taxon>Aspergillus</taxon>
        <taxon>Aspergillus subgen. Circumdati</taxon>
    </lineage>
</organism>
<proteinExistence type="predicted"/>
<sequence length="116" mass="13118">MVAEAEGLLSDCRCYLCCSATLQCWLTTRHWIHIPWGFASQHPNTHTSDGHPVTQLTQDANRQCGEYDKDRSKSFRETVAKYRKPDMADIHPQASRAGTNSHGSERSTTSMISDKY</sequence>
<evidence type="ECO:0000313" key="3">
    <source>
        <dbReference type="Proteomes" id="UP000541154"/>
    </source>
</evidence>
<dbReference type="Proteomes" id="UP000541154">
    <property type="component" value="Unassembled WGS sequence"/>
</dbReference>
<keyword evidence="3" id="KW-1185">Reference proteome</keyword>